<dbReference type="InterPro" id="IPR014710">
    <property type="entry name" value="RmlC-like_jellyroll"/>
</dbReference>
<feature type="signal peptide" evidence="1">
    <location>
        <begin position="1"/>
        <end position="18"/>
    </location>
</feature>
<organism evidence="3 4">
    <name type="scientific">Basidiobolus ranarum</name>
    <dbReference type="NCBI Taxonomy" id="34480"/>
    <lineage>
        <taxon>Eukaryota</taxon>
        <taxon>Fungi</taxon>
        <taxon>Fungi incertae sedis</taxon>
        <taxon>Zoopagomycota</taxon>
        <taxon>Entomophthoromycotina</taxon>
        <taxon>Basidiobolomycetes</taxon>
        <taxon>Basidiobolales</taxon>
        <taxon>Basidiobolaceae</taxon>
        <taxon>Basidiobolus</taxon>
    </lineage>
</organism>
<proteinExistence type="predicted"/>
<reference evidence="3 4" key="1">
    <citation type="submission" date="2023-04" db="EMBL/GenBank/DDBJ databases">
        <title>Genome of Basidiobolus ranarum AG-B5.</title>
        <authorList>
            <person name="Stajich J.E."/>
            <person name="Carter-House D."/>
            <person name="Gryganskyi A."/>
        </authorList>
    </citation>
    <scope>NUCLEOTIDE SEQUENCE [LARGE SCALE GENOMIC DNA]</scope>
    <source>
        <strain evidence="3 4">AG-B5</strain>
    </source>
</reference>
<dbReference type="Gene3D" id="2.60.120.10">
    <property type="entry name" value="Jelly Rolls"/>
    <property type="match status" value="2"/>
</dbReference>
<sequence length="436" mass="47941">MKFSASLTLTLLTSTILAVEYSSGSGNGDVIDNTKNSPSETLTLANHAGIPDNFSLQSRENRRRSIHLDRAPQRSVNPSKGFRRVYNTRRMVNSPHVASLTAQKPIFVSDTGSITSLTVDNFPILKGLSIRRILLKSRGVREPHWHVNGNELAYCLRGQVVVTVFENDSAFSTFTIGAGQMFYVPSGALHHLENTGEGEAEFVLALTTEKPEDFGISGAFGAMSDAVLGNTYDLPAKAFKPLNRTTHDTVIGHRQSIPTIPVDALWDNPHKFDVEAMSAPISSLAGSAKTARKKFWPILDDISMYSLRITDQGMREPHWHPITAEMGYIAKGHARMTVMNPGGGLDTYLLKPGDVYFIPRAYPHHIENIGEGDTHFLIFFDQNTPGDIGYKASISGYSRQTLAAAFGTNTQKLPKLPFTAHDPLLVQRINPVDPIE</sequence>
<keyword evidence="1" id="KW-0732">Signal</keyword>
<dbReference type="InterPro" id="IPR006045">
    <property type="entry name" value="Cupin_1"/>
</dbReference>
<name>A0ABR2VQE6_9FUNG</name>
<dbReference type="SMART" id="SM00835">
    <property type="entry name" value="Cupin_1"/>
    <property type="match status" value="2"/>
</dbReference>
<feature type="chain" id="PRO_5047207773" description="Cupin type-1 domain-containing protein" evidence="1">
    <location>
        <begin position="19"/>
        <end position="436"/>
    </location>
</feature>
<evidence type="ECO:0000313" key="3">
    <source>
        <dbReference type="EMBL" id="KAK9693789.1"/>
    </source>
</evidence>
<dbReference type="CDD" id="cd20306">
    <property type="entry name" value="cupin_OxDC-like"/>
    <property type="match status" value="2"/>
</dbReference>
<dbReference type="PANTHER" id="PTHR31238">
    <property type="entry name" value="GERMIN-LIKE PROTEIN SUBFAMILY 3 MEMBER 3"/>
    <property type="match status" value="1"/>
</dbReference>
<accession>A0ABR2VQE6</accession>
<evidence type="ECO:0000313" key="4">
    <source>
        <dbReference type="Proteomes" id="UP001479436"/>
    </source>
</evidence>
<dbReference type="Pfam" id="PF00190">
    <property type="entry name" value="Cupin_1"/>
    <property type="match status" value="2"/>
</dbReference>
<dbReference type="EMBL" id="JASJQH010008284">
    <property type="protein sequence ID" value="KAK9693789.1"/>
    <property type="molecule type" value="Genomic_DNA"/>
</dbReference>
<gene>
    <name evidence="3" type="ORF">K7432_013733</name>
</gene>
<feature type="domain" description="Cupin type-1" evidence="2">
    <location>
        <begin position="272"/>
        <end position="414"/>
    </location>
</feature>
<evidence type="ECO:0000259" key="2">
    <source>
        <dbReference type="SMART" id="SM00835"/>
    </source>
</evidence>
<comment type="caution">
    <text evidence="3">The sequence shown here is derived from an EMBL/GenBank/DDBJ whole genome shotgun (WGS) entry which is preliminary data.</text>
</comment>
<dbReference type="Proteomes" id="UP001479436">
    <property type="component" value="Unassembled WGS sequence"/>
</dbReference>
<protein>
    <recommendedName>
        <fullName evidence="2">Cupin type-1 domain-containing protein</fullName>
    </recommendedName>
</protein>
<dbReference type="InterPro" id="IPR011051">
    <property type="entry name" value="RmlC_Cupin_sf"/>
</dbReference>
<feature type="domain" description="Cupin type-1" evidence="2">
    <location>
        <begin position="98"/>
        <end position="240"/>
    </location>
</feature>
<dbReference type="SUPFAM" id="SSF51182">
    <property type="entry name" value="RmlC-like cupins"/>
    <property type="match status" value="2"/>
</dbReference>
<evidence type="ECO:0000256" key="1">
    <source>
        <dbReference type="SAM" id="SignalP"/>
    </source>
</evidence>
<keyword evidence="4" id="KW-1185">Reference proteome</keyword>